<name>A0A9J6PGF0_9PROT</name>
<sequence length="108" mass="11810">MITAVVQFKLGEAMSLDHAAAVFQTTAPRYRGMSGLVRKYYLFDPETGTGGGCYLFESRAAADAVFDDAWRALIREKYSAEPHIQYFETPVVVDNVSDEIVVGANAPG</sequence>
<dbReference type="Gene3D" id="3.30.70.100">
    <property type="match status" value="1"/>
</dbReference>
<dbReference type="Pfam" id="PF08803">
    <property type="entry name" value="ydhR"/>
    <property type="match status" value="1"/>
</dbReference>
<proteinExistence type="predicted"/>
<dbReference type="EMBL" id="JAMZFT010000004">
    <property type="protein sequence ID" value="MCP1337817.1"/>
    <property type="molecule type" value="Genomic_DNA"/>
</dbReference>
<dbReference type="InterPro" id="IPR011008">
    <property type="entry name" value="Dimeric_a/b-barrel"/>
</dbReference>
<dbReference type="RefSeq" id="WP_269333779.1">
    <property type="nucleotide sequence ID" value="NZ_JAMZFT010000004.1"/>
</dbReference>
<organism evidence="1 2">
    <name type="scientific">Futiania mangrovi</name>
    <dbReference type="NCBI Taxonomy" id="2959716"/>
    <lineage>
        <taxon>Bacteria</taxon>
        <taxon>Pseudomonadati</taxon>
        <taxon>Pseudomonadota</taxon>
        <taxon>Alphaproteobacteria</taxon>
        <taxon>Futianiales</taxon>
        <taxon>Futianiaceae</taxon>
        <taxon>Futiania</taxon>
    </lineage>
</organism>
<dbReference type="SUPFAM" id="SSF54909">
    <property type="entry name" value="Dimeric alpha+beta barrel"/>
    <property type="match status" value="1"/>
</dbReference>
<reference evidence="1" key="1">
    <citation type="submission" date="2022-06" db="EMBL/GenBank/DDBJ databases">
        <title>Isolation and Genomics of Futiania mangrovii gen. nov., sp. nov., a Rare and Metabolically-versatile member in the Class Alphaproteobacteria.</title>
        <authorList>
            <person name="Liu L."/>
            <person name="Huang W.-C."/>
            <person name="Pan J."/>
            <person name="Li J."/>
            <person name="Huang Y."/>
            <person name="Du H."/>
            <person name="Liu Y."/>
            <person name="Li M."/>
        </authorList>
    </citation>
    <scope>NUCLEOTIDE SEQUENCE</scope>
    <source>
        <strain evidence="1">FT118</strain>
    </source>
</reference>
<keyword evidence="2" id="KW-1185">Reference proteome</keyword>
<evidence type="ECO:0000313" key="2">
    <source>
        <dbReference type="Proteomes" id="UP001055804"/>
    </source>
</evidence>
<gene>
    <name evidence="1" type="ORF">NJQ99_15455</name>
</gene>
<accession>A0A9J6PGF0</accession>
<comment type="caution">
    <text evidence="1">The sequence shown here is derived from an EMBL/GenBank/DDBJ whole genome shotgun (WGS) entry which is preliminary data.</text>
</comment>
<dbReference type="InterPro" id="IPR014910">
    <property type="entry name" value="YdhR"/>
</dbReference>
<evidence type="ECO:0000313" key="1">
    <source>
        <dbReference type="EMBL" id="MCP1337817.1"/>
    </source>
</evidence>
<dbReference type="AlphaFoldDB" id="A0A9J6PGF0"/>
<protein>
    <submittedName>
        <fullName evidence="1">YdhR family protein</fullName>
    </submittedName>
</protein>
<dbReference type="Proteomes" id="UP001055804">
    <property type="component" value="Unassembled WGS sequence"/>
</dbReference>